<organism evidence="1 2">
    <name type="scientific">Coemansia reversa (strain ATCC 12441 / NRRL 1564)</name>
    <dbReference type="NCBI Taxonomy" id="763665"/>
    <lineage>
        <taxon>Eukaryota</taxon>
        <taxon>Fungi</taxon>
        <taxon>Fungi incertae sedis</taxon>
        <taxon>Zoopagomycota</taxon>
        <taxon>Kickxellomycotina</taxon>
        <taxon>Kickxellomycetes</taxon>
        <taxon>Kickxellales</taxon>
        <taxon>Kickxellaceae</taxon>
        <taxon>Coemansia</taxon>
    </lineage>
</organism>
<evidence type="ECO:0000313" key="2">
    <source>
        <dbReference type="Proteomes" id="UP000242474"/>
    </source>
</evidence>
<dbReference type="OrthoDB" id="2588098at2759"/>
<proteinExistence type="predicted"/>
<accession>A0A2G5B0L6</accession>
<evidence type="ECO:0000313" key="1">
    <source>
        <dbReference type="EMBL" id="PIA12568.1"/>
    </source>
</evidence>
<sequence length="301" mass="34735">MGQYWIIVCMDTQQASGNLGKMGEILFSTTPDRLVDLLTTCNFPRLEPLPVKPTEIYTTKKLSSIEALPLVIQDKICSFLRSTDDMLCFALSCYRFIEIGRRNIIMHEKSRIAPWAGERIICIGDYADDCPEDFLTDEEINDIDNINLYEYCGNFEKPIVYKQLKPEYYTRAYRYISKSNLGINLLEKLLPINKPVYAEDSKSILVNLTTNEYVRASKIPRPTKFEFGHILLLQICWSSDPSMSIAYNYPPENEDKEIHRGPWAGHRFEITEIKNIDNTFKDVSDEVISKISEILENEEIG</sequence>
<dbReference type="EMBL" id="KZ303655">
    <property type="protein sequence ID" value="PIA12568.1"/>
    <property type="molecule type" value="Genomic_DNA"/>
</dbReference>
<keyword evidence="2" id="KW-1185">Reference proteome</keyword>
<evidence type="ECO:0008006" key="3">
    <source>
        <dbReference type="Google" id="ProtNLM"/>
    </source>
</evidence>
<gene>
    <name evidence="1" type="ORF">COEREDRAFT_51894</name>
</gene>
<dbReference type="Proteomes" id="UP000242474">
    <property type="component" value="Unassembled WGS sequence"/>
</dbReference>
<name>A0A2G5B0L6_COERN</name>
<dbReference type="AlphaFoldDB" id="A0A2G5B0L6"/>
<dbReference type="STRING" id="763665.A0A2G5B0L6"/>
<reference evidence="1 2" key="1">
    <citation type="journal article" date="2015" name="Genome Biol. Evol.">
        <title>Phylogenomic analyses indicate that early fungi evolved digesting cell walls of algal ancestors of land plants.</title>
        <authorList>
            <person name="Chang Y."/>
            <person name="Wang S."/>
            <person name="Sekimoto S."/>
            <person name="Aerts A.L."/>
            <person name="Choi C."/>
            <person name="Clum A."/>
            <person name="LaButti K.M."/>
            <person name="Lindquist E.A."/>
            <person name="Yee Ngan C."/>
            <person name="Ohm R.A."/>
            <person name="Salamov A.A."/>
            <person name="Grigoriev I.V."/>
            <person name="Spatafora J.W."/>
            <person name="Berbee M.L."/>
        </authorList>
    </citation>
    <scope>NUCLEOTIDE SEQUENCE [LARGE SCALE GENOMIC DNA]</scope>
    <source>
        <strain evidence="1 2">NRRL 1564</strain>
    </source>
</reference>
<protein>
    <recommendedName>
        <fullName evidence="3">F-box domain-containing protein</fullName>
    </recommendedName>
</protein>